<accession>A0AAU9LW64</accession>
<organism evidence="2 3">
    <name type="scientific">Lactuca virosa</name>
    <dbReference type="NCBI Taxonomy" id="75947"/>
    <lineage>
        <taxon>Eukaryota</taxon>
        <taxon>Viridiplantae</taxon>
        <taxon>Streptophyta</taxon>
        <taxon>Embryophyta</taxon>
        <taxon>Tracheophyta</taxon>
        <taxon>Spermatophyta</taxon>
        <taxon>Magnoliopsida</taxon>
        <taxon>eudicotyledons</taxon>
        <taxon>Gunneridae</taxon>
        <taxon>Pentapetalae</taxon>
        <taxon>asterids</taxon>
        <taxon>campanulids</taxon>
        <taxon>Asterales</taxon>
        <taxon>Asteraceae</taxon>
        <taxon>Cichorioideae</taxon>
        <taxon>Cichorieae</taxon>
        <taxon>Lactucinae</taxon>
        <taxon>Lactuca</taxon>
    </lineage>
</organism>
<sequence length="156" mass="17300">MVEDVIPDKRSDLVGPSPGSPLKLPRFESHAFSIEQLLEASSSPPVDALPPLSLTSYFDDENYASCLLFQEEINEACSSIARVEAIFSIVNGKISKFFDGLLTLCGRYLSVEVNMWDAEGMKLVGEEMSFKAGMVHSELSDRYRAASERIVMLENQ</sequence>
<feature type="compositionally biased region" description="Basic and acidic residues" evidence="1">
    <location>
        <begin position="1"/>
        <end position="12"/>
    </location>
</feature>
<protein>
    <submittedName>
        <fullName evidence="2">Uncharacterized protein</fullName>
    </submittedName>
</protein>
<feature type="region of interest" description="Disordered" evidence="1">
    <location>
        <begin position="1"/>
        <end position="21"/>
    </location>
</feature>
<proteinExistence type="predicted"/>
<keyword evidence="3" id="KW-1185">Reference proteome</keyword>
<comment type="caution">
    <text evidence="2">The sequence shown here is derived from an EMBL/GenBank/DDBJ whole genome shotgun (WGS) entry which is preliminary data.</text>
</comment>
<gene>
    <name evidence="2" type="ORF">LVIROSA_LOCUS5788</name>
</gene>
<name>A0AAU9LW64_9ASTR</name>
<dbReference type="Proteomes" id="UP001157418">
    <property type="component" value="Unassembled WGS sequence"/>
</dbReference>
<dbReference type="EMBL" id="CAKMRJ010000113">
    <property type="protein sequence ID" value="CAH1418175.1"/>
    <property type="molecule type" value="Genomic_DNA"/>
</dbReference>
<reference evidence="2 3" key="1">
    <citation type="submission" date="2022-01" db="EMBL/GenBank/DDBJ databases">
        <authorList>
            <person name="Xiong W."/>
            <person name="Schranz E."/>
        </authorList>
    </citation>
    <scope>NUCLEOTIDE SEQUENCE [LARGE SCALE GENOMIC DNA]</scope>
</reference>
<evidence type="ECO:0000313" key="2">
    <source>
        <dbReference type="EMBL" id="CAH1418175.1"/>
    </source>
</evidence>
<dbReference type="AlphaFoldDB" id="A0AAU9LW64"/>
<evidence type="ECO:0000256" key="1">
    <source>
        <dbReference type="SAM" id="MobiDB-lite"/>
    </source>
</evidence>
<evidence type="ECO:0000313" key="3">
    <source>
        <dbReference type="Proteomes" id="UP001157418"/>
    </source>
</evidence>